<organism evidence="1 2">
    <name type="scientific">Blepharisma stoltei</name>
    <dbReference type="NCBI Taxonomy" id="1481888"/>
    <lineage>
        <taxon>Eukaryota</taxon>
        <taxon>Sar</taxon>
        <taxon>Alveolata</taxon>
        <taxon>Ciliophora</taxon>
        <taxon>Postciliodesmatophora</taxon>
        <taxon>Heterotrichea</taxon>
        <taxon>Heterotrichida</taxon>
        <taxon>Blepharismidae</taxon>
        <taxon>Blepharisma</taxon>
    </lineage>
</organism>
<reference evidence="1" key="1">
    <citation type="submission" date="2021-09" db="EMBL/GenBank/DDBJ databases">
        <authorList>
            <consortium name="AG Swart"/>
            <person name="Singh M."/>
            <person name="Singh A."/>
            <person name="Seah K."/>
            <person name="Emmerich C."/>
        </authorList>
    </citation>
    <scope>NUCLEOTIDE SEQUENCE</scope>
    <source>
        <strain evidence="1">ATCC30299</strain>
    </source>
</reference>
<dbReference type="Proteomes" id="UP001162131">
    <property type="component" value="Unassembled WGS sequence"/>
</dbReference>
<evidence type="ECO:0000313" key="1">
    <source>
        <dbReference type="EMBL" id="CAG9312273.1"/>
    </source>
</evidence>
<dbReference type="EMBL" id="CAJZBQ010000005">
    <property type="protein sequence ID" value="CAG9312273.1"/>
    <property type="molecule type" value="Genomic_DNA"/>
</dbReference>
<gene>
    <name evidence="1" type="ORF">BSTOLATCC_MIC5515</name>
</gene>
<sequence>METKADITKSKKQTQQKTASAEEFAQFVKDIVKSEVKEVMKSLIFDEEIQVGKKSIEKSRNRIVKKIIVGDKGRLQTDPSTVEKIKVFVKRYLIHQFIRNQ</sequence>
<accession>A0AAU9IAC1</accession>
<protein>
    <submittedName>
        <fullName evidence="1">Uncharacterized protein</fullName>
    </submittedName>
</protein>
<evidence type="ECO:0000313" key="2">
    <source>
        <dbReference type="Proteomes" id="UP001162131"/>
    </source>
</evidence>
<name>A0AAU9IAC1_9CILI</name>
<keyword evidence="2" id="KW-1185">Reference proteome</keyword>
<comment type="caution">
    <text evidence="1">The sequence shown here is derived from an EMBL/GenBank/DDBJ whole genome shotgun (WGS) entry which is preliminary data.</text>
</comment>
<proteinExistence type="predicted"/>
<dbReference type="AlphaFoldDB" id="A0AAU9IAC1"/>